<dbReference type="AlphaFoldDB" id="A0A1U7UL15"/>
<dbReference type="InterPro" id="IPR000595">
    <property type="entry name" value="cNMP-bd_dom"/>
</dbReference>
<protein>
    <submittedName>
        <fullName evidence="4">Cyclic nucleotide-binding domain-containing protein 1-like</fullName>
    </submittedName>
</protein>
<name>A0A1U7UL15_CARSF</name>
<dbReference type="OrthoDB" id="5966510at2759"/>
<dbReference type="Proteomes" id="UP000189704">
    <property type="component" value="Unplaced"/>
</dbReference>
<dbReference type="RefSeq" id="XP_008069388.1">
    <property type="nucleotide sequence ID" value="XM_008071197.1"/>
</dbReference>
<dbReference type="Pfam" id="PF00027">
    <property type="entry name" value="cNMP_binding"/>
    <property type="match status" value="1"/>
</dbReference>
<dbReference type="InterPro" id="IPR018490">
    <property type="entry name" value="cNMP-bd_dom_sf"/>
</dbReference>
<dbReference type="CDD" id="cd00038">
    <property type="entry name" value="CAP_ED"/>
    <property type="match status" value="1"/>
</dbReference>
<dbReference type="GeneID" id="103273754"/>
<dbReference type="InterPro" id="IPR014710">
    <property type="entry name" value="RmlC-like_jellyroll"/>
</dbReference>
<organism evidence="3 4">
    <name type="scientific">Carlito syrichta</name>
    <name type="common">Philippine tarsier</name>
    <name type="synonym">Tarsius syrichta</name>
    <dbReference type="NCBI Taxonomy" id="1868482"/>
    <lineage>
        <taxon>Eukaryota</taxon>
        <taxon>Metazoa</taxon>
        <taxon>Chordata</taxon>
        <taxon>Craniata</taxon>
        <taxon>Vertebrata</taxon>
        <taxon>Euteleostomi</taxon>
        <taxon>Mammalia</taxon>
        <taxon>Eutheria</taxon>
        <taxon>Euarchontoglires</taxon>
        <taxon>Primates</taxon>
        <taxon>Haplorrhini</taxon>
        <taxon>Tarsiiformes</taxon>
        <taxon>Tarsiidae</taxon>
        <taxon>Carlito</taxon>
    </lineage>
</organism>
<evidence type="ECO:0000256" key="1">
    <source>
        <dbReference type="SAM" id="MobiDB-lite"/>
    </source>
</evidence>
<dbReference type="Gene3D" id="2.60.120.10">
    <property type="entry name" value="Jelly Rolls"/>
    <property type="match status" value="1"/>
</dbReference>
<dbReference type="STRING" id="1868482.ENSTSYP00000023418"/>
<sequence>MGSRLRREGSQPVTAPMKDEGASETQYPLRPRDLLEQQLQKEGRRSVTTWWERGVRLKKWSTFGSLEVTSEIKSETQVFSVVTKDDCEILKIPAKEYAKLKSEKRKLENIQKLKLIRQCPYYEEWSTLSISELIGLLKWKKFPPDHVIVESGNIISFVGYINSGQCKIYRSIIGLVKVQPNKVKKSRKLVYMGKLKEKESFGEISVLLQVPFTCTIITEKEVEMAIIEDKDLLELNPVTKKLMLQTAKPTFDHLTDEDVKNEYLQKEQQKEWKDFKYKTMKNSLHYNGIHPGFGKWNHYWTSIPRNLKDTLVYY</sequence>
<reference evidence="4" key="1">
    <citation type="submission" date="2025-08" db="UniProtKB">
        <authorList>
            <consortium name="RefSeq"/>
        </authorList>
    </citation>
    <scope>IDENTIFICATION</scope>
</reference>
<gene>
    <name evidence="4" type="primary">LOC103273754</name>
</gene>
<feature type="region of interest" description="Disordered" evidence="1">
    <location>
        <begin position="1"/>
        <end position="30"/>
    </location>
</feature>
<accession>A0A1U7UL15</accession>
<proteinExistence type="predicted"/>
<keyword evidence="3" id="KW-1185">Reference proteome</keyword>
<dbReference type="SUPFAM" id="SSF51206">
    <property type="entry name" value="cAMP-binding domain-like"/>
    <property type="match status" value="1"/>
</dbReference>
<evidence type="ECO:0000313" key="4">
    <source>
        <dbReference type="RefSeq" id="XP_008069388.1"/>
    </source>
</evidence>
<evidence type="ECO:0000259" key="2">
    <source>
        <dbReference type="PROSITE" id="PS50042"/>
    </source>
</evidence>
<feature type="domain" description="Cyclic nucleotide-binding" evidence="2">
    <location>
        <begin position="121"/>
        <end position="235"/>
    </location>
</feature>
<evidence type="ECO:0000313" key="3">
    <source>
        <dbReference type="Proteomes" id="UP000189704"/>
    </source>
</evidence>
<dbReference type="KEGG" id="csyr:103273754"/>
<dbReference type="PANTHER" id="PTHR23011">
    <property type="entry name" value="CYCLIC NUCLEOTIDE-BINDING DOMAIN CONTAINING PROTEIN"/>
    <property type="match status" value="1"/>
</dbReference>
<dbReference type="PANTHER" id="PTHR23011:SF32">
    <property type="entry name" value="CYCLIC NUCLEOTIDE-BINDING DOMAIN-CONTAINING PROTEIN 1"/>
    <property type="match status" value="1"/>
</dbReference>
<dbReference type="PROSITE" id="PS50042">
    <property type="entry name" value="CNMP_BINDING_3"/>
    <property type="match status" value="1"/>
</dbReference>